<dbReference type="PANTHER" id="PTHR38478">
    <property type="entry name" value="PEPTIDASE M1A AND M12B"/>
    <property type="match status" value="1"/>
</dbReference>
<feature type="domain" description="EcxA zinc-binding" evidence="2">
    <location>
        <begin position="407"/>
        <end position="714"/>
    </location>
</feature>
<dbReference type="CDD" id="cd04276">
    <property type="entry name" value="ZnMc_MMP_like_2"/>
    <property type="match status" value="1"/>
</dbReference>
<dbReference type="GO" id="GO:0008237">
    <property type="term" value="F:metallopeptidase activity"/>
    <property type="evidence" value="ECO:0007669"/>
    <property type="project" value="InterPro"/>
</dbReference>
<feature type="signal peptide" evidence="1">
    <location>
        <begin position="1"/>
        <end position="24"/>
    </location>
</feature>
<dbReference type="PANTHER" id="PTHR38478:SF1">
    <property type="entry name" value="ZINC DEPENDENT METALLOPROTEASE DOMAIN LIPOPROTEIN"/>
    <property type="match status" value="1"/>
</dbReference>
<dbReference type="InterPro" id="IPR033413">
    <property type="entry name" value="DUF5117"/>
</dbReference>
<dbReference type="InterPro" id="IPR024079">
    <property type="entry name" value="MetalloPept_cat_dom_sf"/>
</dbReference>
<dbReference type="OrthoDB" id="9776599at2"/>
<reference evidence="4 5" key="1">
    <citation type="journal article" date="2011" name="Front. Microbiol.">
        <title>Genomic signatures of strain selection and enhancement in Bacillus atrophaeus var. globigii, a historical biowarfare simulant.</title>
        <authorList>
            <person name="Gibbons H.S."/>
            <person name="Broomall S.M."/>
            <person name="McNew L.A."/>
            <person name="Daligault H."/>
            <person name="Chapman C."/>
            <person name="Bruce D."/>
            <person name="Karavis M."/>
            <person name="Krepps M."/>
            <person name="McGregor P.A."/>
            <person name="Hong C."/>
            <person name="Park K.H."/>
            <person name="Akmal A."/>
            <person name="Feldman A."/>
            <person name="Lin J.S."/>
            <person name="Chang W.E."/>
            <person name="Higgs B.W."/>
            <person name="Demirev P."/>
            <person name="Lindquist J."/>
            <person name="Liem A."/>
            <person name="Fochler E."/>
            <person name="Read T.D."/>
            <person name="Tapia R."/>
            <person name="Johnson S."/>
            <person name="Bishop-Lilly K.A."/>
            <person name="Detter C."/>
            <person name="Han C."/>
            <person name="Sozhamannan S."/>
            <person name="Rosenzweig C.N."/>
            <person name="Skowronski E.W."/>
        </authorList>
    </citation>
    <scope>NUCLEOTIDE SEQUENCE [LARGE SCALE GENOMIC DNA]</scope>
    <source>
        <strain evidence="4 5">MLST1</strain>
    </source>
</reference>
<dbReference type="Proteomes" id="UP000288293">
    <property type="component" value="Unassembled WGS sequence"/>
</dbReference>
<keyword evidence="5" id="KW-1185">Reference proteome</keyword>
<name>A0A432W5G6_9GAMM</name>
<feature type="domain" description="DUF5117" evidence="3">
    <location>
        <begin position="83"/>
        <end position="275"/>
    </location>
</feature>
<dbReference type="Pfam" id="PF16313">
    <property type="entry name" value="DUF4953"/>
    <property type="match status" value="1"/>
</dbReference>
<proteinExistence type="predicted"/>
<evidence type="ECO:0000259" key="3">
    <source>
        <dbReference type="Pfam" id="PF17148"/>
    </source>
</evidence>
<evidence type="ECO:0000313" key="4">
    <source>
        <dbReference type="EMBL" id="RUO25313.1"/>
    </source>
</evidence>
<accession>A0A432W5G6</accession>
<dbReference type="SUPFAM" id="SSF55486">
    <property type="entry name" value="Metalloproteases ('zincins'), catalytic domain"/>
    <property type="match status" value="1"/>
</dbReference>
<keyword evidence="1" id="KW-0732">Signal</keyword>
<comment type="caution">
    <text evidence="4">The sequence shown here is derived from an EMBL/GenBank/DDBJ whole genome shotgun (WGS) entry which is preliminary data.</text>
</comment>
<dbReference type="Gene3D" id="3.40.390.10">
    <property type="entry name" value="Collagenase (Catalytic Domain)"/>
    <property type="match status" value="1"/>
</dbReference>
<gene>
    <name evidence="4" type="ORF">CWE09_00830</name>
</gene>
<protein>
    <submittedName>
        <fullName evidence="4">Peptidase</fullName>
    </submittedName>
</protein>
<dbReference type="EMBL" id="PIPL01000001">
    <property type="protein sequence ID" value="RUO25313.1"/>
    <property type="molecule type" value="Genomic_DNA"/>
</dbReference>
<evidence type="ECO:0000256" key="1">
    <source>
        <dbReference type="SAM" id="SignalP"/>
    </source>
</evidence>
<dbReference type="Pfam" id="PF17148">
    <property type="entry name" value="DUF5117"/>
    <property type="match status" value="1"/>
</dbReference>
<evidence type="ECO:0000259" key="2">
    <source>
        <dbReference type="Pfam" id="PF16313"/>
    </source>
</evidence>
<dbReference type="AlphaFoldDB" id="A0A432W5G6"/>
<dbReference type="InterPro" id="IPR034032">
    <property type="entry name" value="Zn_MMP-like_bac"/>
</dbReference>
<organism evidence="4 5">
    <name type="scientific">Aliidiomarina minuta</name>
    <dbReference type="NCBI Taxonomy" id="880057"/>
    <lineage>
        <taxon>Bacteria</taxon>
        <taxon>Pseudomonadati</taxon>
        <taxon>Pseudomonadota</taxon>
        <taxon>Gammaproteobacteria</taxon>
        <taxon>Alteromonadales</taxon>
        <taxon>Idiomarinaceae</taxon>
        <taxon>Aliidiomarina</taxon>
    </lineage>
</organism>
<dbReference type="InterPro" id="IPR032534">
    <property type="entry name" value="EcxA_zinc-bd"/>
</dbReference>
<feature type="chain" id="PRO_5019557189" evidence="1">
    <location>
        <begin position="25"/>
        <end position="804"/>
    </location>
</feature>
<dbReference type="RefSeq" id="WP_126802010.1">
    <property type="nucleotide sequence ID" value="NZ_PIPL01000001.1"/>
</dbReference>
<evidence type="ECO:0000313" key="5">
    <source>
        <dbReference type="Proteomes" id="UP000288293"/>
    </source>
</evidence>
<sequence length="804" mass="90792">MKLLTALFRLASVLVLLSFSVANASSIAEFTEDMQAHKGYYDFFYDSTEDKVYLQVPRNTAPFIFQSSLPRGIGSNDLGLDRGQLGKTRLAQFSVHGNRVLLNEKNTQYQALTDNQAERDSVQEAFAESVLFGFEVAANNSDYVLINYTPFLYTDIHNIRQRLQSLDEGDFQPDESRSVLWPERMRAFPENTELEARVTFTGNNAGPYVRSVTPDPSAITVHLHHSFIQLPDDDYQPRAFHPNSGYYARGFQDYAAPLQESMDHRFIARHRLQKKNPQAASSEAVEPIVYYLDPGVPEPVRTALLDGARWWNDAFTAIGFEDAFVVRDLPADADPMDVRYNIIQWVHRATRGWSYGYSVADPRTGEILKGHVSLGSLRVRQDMKLAEGLLAPYTTDKDTESLLADIQEMALNRIRQLSAHEIGHTLGIAHNFAANPQDRASVMDYPHPLVTINDDGELSLSEAYSKGMGRWDKFTIAYGYSQFASSEAEQQGLASLLENAAEQNYAFISDRDARPVGGAHPHAHLWDNGEDATAELSRLFEVRQKVLQQFGRHNLAEGRPLDELEQVLVPMYLLHRYQAEAAVKQVAGMHYRYYLQGDDTSDYHPVNGEQQRYAVDTLLQTLQTSFLHLPQNIEQLLVPKAYGSAVSREDFQSRMGLISDPVTIAEASAQHTLSLLLHPQRLNRLRWQHEQDSNILSPAKLLQLLSETTVHPLRDSADAITQRVAYLTLYHLAQLNIGSEIAPEVRAQAEMELDKLHSWLNEQSSDATEPGYMRYLARRIEHVLQEGSWMDDFQPAAMPPGSPI</sequence>